<dbReference type="EMBL" id="JAIZAY010000012">
    <property type="protein sequence ID" value="KAJ8031990.1"/>
    <property type="molecule type" value="Genomic_DNA"/>
</dbReference>
<dbReference type="PROSITE" id="PS50994">
    <property type="entry name" value="INTEGRASE"/>
    <property type="match status" value="1"/>
</dbReference>
<sequence>MPPAELVEFDGDPLQYWPFMRSFENIVASSSLSEIAKLIRLMRYCVGKAKQVIQGCSVMEPKVGYERALKLLRERFGNNSLIAEAWVDKITNGPNIGSGDAKGLRDFADDLRACKETLQAVDFLGEINTQHVLRAIVERLPNYLRSRWLRQARHIRKHENRSPKINDVVDYVEGAAEEANDPVFGKLGTSKCKNNGRPRYVSKQSTSNRNFSGLTGASQGSECVVCKGEHTLFECTSFKSKPTEQRFQIVKEHKLCFNCLLPGHGARNCNLSRVCSVQGCGRKHTKFLHRSDRSNQRNHDSSSNNVQSDTTVSESSEMVQNGYVNSELSCNATGAGSVRVALPVVPVKVRIMGTSNNFVTTYALLDNGSTSTFCSEELISRLGGSCNSSKVTLTLTTLEKADSVTQTSIVSLQVKSVNDRECIDLPLVYTKGKIPIRNHNLATHEDLKVWPHLKGIDLPKVDQVKVGLLIGQNSPEALMPIEVKKGNPGQPYAVKTILGWTVNGPLSKLKEHVATSNFVTNERLESQLERFWKLDSNDALNETKGMSVNDSKVVAVWDESVSLIGDHYQMAVPFKSRPPDLPNNYQAAEQRLHLLGKRLQRDPQLHKGYADGMRDLVTKGYAEVVSDGYSKCADGEEWYLPHHPVFHPQKLDKLRIVFDCAAKYQGVSLNEKVLQGPDFTNNLLGVLLRFRLAWVAIMEDVEAMFYQVRVCPEDRDVLRYLWWPDGDIKKEPQVYRMKSHPFGGTWSPSCATYALKRTALDNVDSFSSEAISTVMQDFYVDDCLKSVDEEDKAVGLVKELCSLLSKGGFTLGKWVSNSRKVLESIPVEKRAKDMSNIDVTYEALPTERALGVRWNVEEDSLGYKVLLKVKPHTKRGLLSMVSSIYDPLGLVNPFTIRAKLIIQDLSRQKVSWDEKLPLESQNAWECWKCELPTIEGFKVSRCCKPSEFGTIKEYQLHHFSDASEVAYGCVSYLRIVNNDNKVHCSFLLSKAHLAPLKRLTIPRLELMAATLAVKVDAMLRRELMLPLEESMFWTDSTIVLQYIRNQNKRFHTFVANRVAMIHEGTSPSQWSHVESQSNPADDITRGVSAERLVTSQRWVEGPDFLWSHDHWPKLEATVKDLDDSDPEVKSSRCGARAYLTTEGSVDVVDRLIERYSSWYKLKRSVAYLLRLKGYLISKVKDKEVENMNAALSVEELKKAEMAIFQYVQGKAFRDEICALKRGNESRKGKLLKKTSVLRKLDPMFSDDGILRIRGRLKNLSLSGEIKNPVILPRHHITKLLIRHYHCLAGHCGREQVLSFLRERFWVIKARSAVRKELENCFVCKRVSAPPVTQKMADLPSDRVVPGKPPFSYVGVDMFGPFLVKQGRSTVKRYGCIFTCLVLRAVHIEVCHTMETDSFINALQRFICRRGKPVMIRSDNGSNFVGARKELQNAVRAWNQKRIHDYLLQGEIEWRFNPPSASHMGGVWERLIRSTRKVINSVLREQVLTDEKLSTVVSLVESVINSRPLTYVSDDGKDPEPLTPNHLLLLRSGSEFPMNSFDAKDIYCRRRLRQVLYLADLFWSRWIKEYLPTL</sequence>
<dbReference type="GO" id="GO:0003676">
    <property type="term" value="F:nucleic acid binding"/>
    <property type="evidence" value="ECO:0007669"/>
    <property type="project" value="InterPro"/>
</dbReference>
<reference evidence="3" key="1">
    <citation type="submission" date="2021-10" db="EMBL/GenBank/DDBJ databases">
        <title>Tropical sea cucumber genome reveals ecological adaptation and Cuvierian tubules defense mechanism.</title>
        <authorList>
            <person name="Chen T."/>
        </authorList>
    </citation>
    <scope>NUCLEOTIDE SEQUENCE</scope>
    <source>
        <strain evidence="3">Nanhai2018</strain>
        <tissue evidence="3">Muscle</tissue>
    </source>
</reference>
<organism evidence="3 4">
    <name type="scientific">Holothuria leucospilota</name>
    <name type="common">Black long sea cucumber</name>
    <name type="synonym">Mertensiothuria leucospilota</name>
    <dbReference type="NCBI Taxonomy" id="206669"/>
    <lineage>
        <taxon>Eukaryota</taxon>
        <taxon>Metazoa</taxon>
        <taxon>Echinodermata</taxon>
        <taxon>Eleutherozoa</taxon>
        <taxon>Echinozoa</taxon>
        <taxon>Holothuroidea</taxon>
        <taxon>Aspidochirotacea</taxon>
        <taxon>Aspidochirotida</taxon>
        <taxon>Holothuriidae</taxon>
        <taxon>Holothuria</taxon>
    </lineage>
</organism>
<feature type="domain" description="Integrase catalytic" evidence="2">
    <location>
        <begin position="1344"/>
        <end position="1526"/>
    </location>
</feature>
<protein>
    <recommendedName>
        <fullName evidence="2">Integrase catalytic domain-containing protein</fullName>
    </recommendedName>
</protein>
<dbReference type="Proteomes" id="UP001152320">
    <property type="component" value="Chromosome 12"/>
</dbReference>
<dbReference type="InterPro" id="IPR043502">
    <property type="entry name" value="DNA/RNA_pol_sf"/>
</dbReference>
<dbReference type="InterPro" id="IPR041588">
    <property type="entry name" value="Integrase_H2C2"/>
</dbReference>
<dbReference type="SUPFAM" id="SSF56672">
    <property type="entry name" value="DNA/RNA polymerases"/>
    <property type="match status" value="1"/>
</dbReference>
<dbReference type="CDD" id="cd01644">
    <property type="entry name" value="RT_pepA17"/>
    <property type="match status" value="1"/>
</dbReference>
<name>A0A9Q1BSK2_HOLLE</name>
<dbReference type="GO" id="GO:0015074">
    <property type="term" value="P:DNA integration"/>
    <property type="evidence" value="ECO:0007669"/>
    <property type="project" value="InterPro"/>
</dbReference>
<dbReference type="Gene3D" id="3.30.420.10">
    <property type="entry name" value="Ribonuclease H-like superfamily/Ribonuclease H"/>
    <property type="match status" value="1"/>
</dbReference>
<evidence type="ECO:0000256" key="1">
    <source>
        <dbReference type="SAM" id="MobiDB-lite"/>
    </source>
</evidence>
<dbReference type="Gene3D" id="1.10.340.70">
    <property type="match status" value="1"/>
</dbReference>
<dbReference type="PANTHER" id="PTHR47331">
    <property type="entry name" value="PHD-TYPE DOMAIN-CONTAINING PROTEIN"/>
    <property type="match status" value="1"/>
</dbReference>
<feature type="compositionally biased region" description="Basic and acidic residues" evidence="1">
    <location>
        <begin position="291"/>
        <end position="300"/>
    </location>
</feature>
<dbReference type="Pfam" id="PF17921">
    <property type="entry name" value="Integrase_H2C2"/>
    <property type="match status" value="1"/>
</dbReference>
<gene>
    <name evidence="3" type="ORF">HOLleu_25384</name>
</gene>
<keyword evidence="4" id="KW-1185">Reference proteome</keyword>
<dbReference type="Pfam" id="PF03564">
    <property type="entry name" value="DUF1759"/>
    <property type="match status" value="1"/>
</dbReference>
<dbReference type="InterPro" id="IPR008042">
    <property type="entry name" value="Retrotrans_Pao"/>
</dbReference>
<accession>A0A9Q1BSK2</accession>
<evidence type="ECO:0000313" key="3">
    <source>
        <dbReference type="EMBL" id="KAJ8031990.1"/>
    </source>
</evidence>
<dbReference type="InterPro" id="IPR005312">
    <property type="entry name" value="DUF1759"/>
</dbReference>
<feature type="region of interest" description="Disordered" evidence="1">
    <location>
        <begin position="291"/>
        <end position="316"/>
    </location>
</feature>
<proteinExistence type="predicted"/>
<dbReference type="OrthoDB" id="8046937at2759"/>
<evidence type="ECO:0000259" key="2">
    <source>
        <dbReference type="PROSITE" id="PS50994"/>
    </source>
</evidence>
<comment type="caution">
    <text evidence="3">The sequence shown here is derived from an EMBL/GenBank/DDBJ whole genome shotgun (WGS) entry which is preliminary data.</text>
</comment>
<dbReference type="Pfam" id="PF05380">
    <property type="entry name" value="Peptidase_A17"/>
    <property type="match status" value="1"/>
</dbReference>
<dbReference type="InterPro" id="IPR001584">
    <property type="entry name" value="Integrase_cat-core"/>
</dbReference>
<dbReference type="InterPro" id="IPR012337">
    <property type="entry name" value="RNaseH-like_sf"/>
</dbReference>
<feature type="compositionally biased region" description="Polar residues" evidence="1">
    <location>
        <begin position="301"/>
        <end position="316"/>
    </location>
</feature>
<dbReference type="SUPFAM" id="SSF53098">
    <property type="entry name" value="Ribonuclease H-like"/>
    <property type="match status" value="1"/>
</dbReference>
<dbReference type="InterPro" id="IPR036397">
    <property type="entry name" value="RNaseH_sf"/>
</dbReference>
<dbReference type="PANTHER" id="PTHR47331:SF1">
    <property type="entry name" value="GAG-LIKE PROTEIN"/>
    <property type="match status" value="1"/>
</dbReference>
<evidence type="ECO:0000313" key="4">
    <source>
        <dbReference type="Proteomes" id="UP001152320"/>
    </source>
</evidence>